<sequence length="305" mass="36153">MSEEKESGNIWPELDLTDSEDEETTTKLSKRKNILIECAPEVTKEEIEGDFPMFLKNKDDGQSSDSEESDEEKKEAPKPKFNPYLAHNTTNKFDEKLRNLQMKRNEARKLNHKEVAEEDMRKKLPKNYEAMRRKAEWEVADKQARQEAEEAGEDYERVKMLGETAEDVEITDRRKRKKKNMDPGFSDYAAAQFRQYERLTKQMKADDDEYERNKQKMGDNNFPSAHNLMYGTEDKVSETGIDRMVNDLEKQIEKRSKFHRRRQHFDEADIDYINESNAKFNKKAERYYGQYTEEIRQNLERGTAI</sequence>
<dbReference type="GO" id="GO:0000974">
    <property type="term" value="C:Prp19 complex"/>
    <property type="evidence" value="ECO:0007669"/>
    <property type="project" value="TreeGrafter"/>
</dbReference>
<dbReference type="GO" id="GO:0000398">
    <property type="term" value="P:mRNA splicing, via spliceosome"/>
    <property type="evidence" value="ECO:0007669"/>
    <property type="project" value="UniProtKB-UniRule"/>
</dbReference>
<evidence type="ECO:0000313" key="9">
    <source>
        <dbReference type="EnsemblMetazoa" id="CLYHEMP023237.1"/>
    </source>
</evidence>
<dbReference type="OrthoDB" id="199717at2759"/>
<comment type="function">
    <text evidence="7">Involved in pre-mRNA splicing.</text>
</comment>
<protein>
    <recommendedName>
        <fullName evidence="7">Pre-mRNA-splicing factor SYF2</fullName>
    </recommendedName>
</protein>
<dbReference type="GO" id="GO:0071014">
    <property type="term" value="C:post-mRNA release spliceosomal complex"/>
    <property type="evidence" value="ECO:0007669"/>
    <property type="project" value="TreeGrafter"/>
</dbReference>
<dbReference type="EnsemblMetazoa" id="CLYHEMT023237.1">
    <property type="protein sequence ID" value="CLYHEMP023237.1"/>
    <property type="gene ID" value="CLYHEMG023237"/>
</dbReference>
<accession>A0A7M5XGN7</accession>
<evidence type="ECO:0000256" key="3">
    <source>
        <dbReference type="ARBA" id="ARBA00022664"/>
    </source>
</evidence>
<feature type="region of interest" description="Disordered" evidence="8">
    <location>
        <begin position="1"/>
        <end position="31"/>
    </location>
</feature>
<evidence type="ECO:0000256" key="8">
    <source>
        <dbReference type="SAM" id="MobiDB-lite"/>
    </source>
</evidence>
<dbReference type="InterPro" id="IPR013260">
    <property type="entry name" value="mRNA_splic_SYF2"/>
</dbReference>
<keyword evidence="6 7" id="KW-0539">Nucleus</keyword>
<name>A0A7M5XGN7_9CNID</name>
<reference evidence="9" key="1">
    <citation type="submission" date="2021-01" db="UniProtKB">
        <authorList>
            <consortium name="EnsemblMetazoa"/>
        </authorList>
    </citation>
    <scope>IDENTIFICATION</scope>
</reference>
<proteinExistence type="inferred from homology"/>
<dbReference type="Pfam" id="PF08231">
    <property type="entry name" value="SYF2"/>
    <property type="match status" value="1"/>
</dbReference>
<evidence type="ECO:0000256" key="6">
    <source>
        <dbReference type="ARBA" id="ARBA00023242"/>
    </source>
</evidence>
<evidence type="ECO:0000256" key="2">
    <source>
        <dbReference type="ARBA" id="ARBA00010028"/>
    </source>
</evidence>
<evidence type="ECO:0000313" key="10">
    <source>
        <dbReference type="Proteomes" id="UP000594262"/>
    </source>
</evidence>
<dbReference type="GO" id="GO:0071013">
    <property type="term" value="C:catalytic step 2 spliceosome"/>
    <property type="evidence" value="ECO:0007669"/>
    <property type="project" value="TreeGrafter"/>
</dbReference>
<dbReference type="RefSeq" id="XP_066921640.1">
    <property type="nucleotide sequence ID" value="XM_067065539.1"/>
</dbReference>
<comment type="subcellular location">
    <subcellularLocation>
        <location evidence="1 7">Nucleus</location>
    </subcellularLocation>
</comment>
<feature type="region of interest" description="Disordered" evidence="8">
    <location>
        <begin position="45"/>
        <end position="92"/>
    </location>
</feature>
<dbReference type="GeneID" id="136808963"/>
<dbReference type="PANTHER" id="PTHR13264">
    <property type="entry name" value="GCIP-INTERACTING PROTEIN P29"/>
    <property type="match status" value="1"/>
</dbReference>
<evidence type="ECO:0000256" key="4">
    <source>
        <dbReference type="ARBA" id="ARBA00022728"/>
    </source>
</evidence>
<dbReference type="Proteomes" id="UP000594262">
    <property type="component" value="Unplaced"/>
</dbReference>
<evidence type="ECO:0000256" key="7">
    <source>
        <dbReference type="RuleBase" id="RU367148"/>
    </source>
</evidence>
<dbReference type="PANTHER" id="PTHR13264:SF5">
    <property type="entry name" value="PRE-MRNA-SPLICING FACTOR SYF2"/>
    <property type="match status" value="1"/>
</dbReference>
<evidence type="ECO:0000256" key="1">
    <source>
        <dbReference type="ARBA" id="ARBA00004123"/>
    </source>
</evidence>
<keyword evidence="10" id="KW-1185">Reference proteome</keyword>
<dbReference type="AlphaFoldDB" id="A0A7M5XGN7"/>
<keyword evidence="3 7" id="KW-0507">mRNA processing</keyword>
<evidence type="ECO:0000256" key="5">
    <source>
        <dbReference type="ARBA" id="ARBA00023187"/>
    </source>
</evidence>
<organism evidence="9 10">
    <name type="scientific">Clytia hemisphaerica</name>
    <dbReference type="NCBI Taxonomy" id="252671"/>
    <lineage>
        <taxon>Eukaryota</taxon>
        <taxon>Metazoa</taxon>
        <taxon>Cnidaria</taxon>
        <taxon>Hydrozoa</taxon>
        <taxon>Hydroidolina</taxon>
        <taxon>Leptothecata</taxon>
        <taxon>Obeliida</taxon>
        <taxon>Clytiidae</taxon>
        <taxon>Clytia</taxon>
    </lineage>
</organism>
<keyword evidence="5 7" id="KW-0508">mRNA splicing</keyword>
<comment type="similarity">
    <text evidence="2 7">Belongs to the SYF2 family.</text>
</comment>
<comment type="subunit">
    <text evidence="7">May be part of a spliceosome complex.</text>
</comment>
<keyword evidence="4 7" id="KW-0747">Spliceosome</keyword>